<dbReference type="PROSITE" id="PS51257">
    <property type="entry name" value="PROKAR_LIPOPROTEIN"/>
    <property type="match status" value="1"/>
</dbReference>
<sequence>MKKLIAILAATLILIAGCASIDTPTKKLTTAKVTYASIVQGGVAAYNAGDISADDFVNRWEPIRAVAWAGIESADRAIKTDDPDVGFYVSEALRLVNKLQTLYEAFK</sequence>
<accession>A0A0F9GWY6</accession>
<gene>
    <name evidence="1" type="ORF">LCGC14_2132610</name>
</gene>
<proteinExistence type="predicted"/>
<comment type="caution">
    <text evidence="1">The sequence shown here is derived from an EMBL/GenBank/DDBJ whole genome shotgun (WGS) entry which is preliminary data.</text>
</comment>
<name>A0A0F9GWY6_9ZZZZ</name>
<protein>
    <submittedName>
        <fullName evidence="1">Uncharacterized protein</fullName>
    </submittedName>
</protein>
<dbReference type="AlphaFoldDB" id="A0A0F9GWY6"/>
<dbReference type="EMBL" id="LAZR01026781">
    <property type="protein sequence ID" value="KKL67677.1"/>
    <property type="molecule type" value="Genomic_DNA"/>
</dbReference>
<evidence type="ECO:0000313" key="1">
    <source>
        <dbReference type="EMBL" id="KKL67677.1"/>
    </source>
</evidence>
<reference evidence="1" key="1">
    <citation type="journal article" date="2015" name="Nature">
        <title>Complex archaea that bridge the gap between prokaryotes and eukaryotes.</title>
        <authorList>
            <person name="Spang A."/>
            <person name="Saw J.H."/>
            <person name="Jorgensen S.L."/>
            <person name="Zaremba-Niedzwiedzka K."/>
            <person name="Martijn J."/>
            <person name="Lind A.E."/>
            <person name="van Eijk R."/>
            <person name="Schleper C."/>
            <person name="Guy L."/>
            <person name="Ettema T.J."/>
        </authorList>
    </citation>
    <scope>NUCLEOTIDE SEQUENCE</scope>
</reference>
<organism evidence="1">
    <name type="scientific">marine sediment metagenome</name>
    <dbReference type="NCBI Taxonomy" id="412755"/>
    <lineage>
        <taxon>unclassified sequences</taxon>
        <taxon>metagenomes</taxon>
        <taxon>ecological metagenomes</taxon>
    </lineage>
</organism>